<name>A0A8C9RP06_SCLFO</name>
<keyword evidence="1" id="KW-0677">Repeat</keyword>
<dbReference type="SUPFAM" id="SSF48452">
    <property type="entry name" value="TPR-like"/>
    <property type="match status" value="1"/>
</dbReference>
<dbReference type="Pfam" id="PF14559">
    <property type="entry name" value="TPR_19"/>
    <property type="match status" value="1"/>
</dbReference>
<protein>
    <submittedName>
        <fullName evidence="5">Interferon-induced protein with tetratricopeptide repeats 9</fullName>
    </submittedName>
</protein>
<dbReference type="PANTHER" id="PTHR10271:SF29">
    <property type="entry name" value="INTERFERON-INDUCED PROTEIN WITH TETRATRICOPEPTIDE REPEATS-RELATED"/>
    <property type="match status" value="1"/>
</dbReference>
<sequence>MSVADKDLEETLQKLECPFTWGVRKSDIKDIANIPAKLQQRVESGPRRCHATYLNLLAFLNDLDGNSEKALEFLQKAETVLEEDKEADTMFLVNYASFAWVHYRLGNLVDTKAYLGKLEEICKGIKGSSQYSCSSPAVEGEKGWTFLWLGATFYERAKLSFRKAVEGEPDSVSYNAGYAVVLYRLEGIAWDTSVVPAASEAVVQLRRALQLEADNAELMVLLALKLQNSCKGESLKLVEDALRLAPDVPKVTRYVAKYLRLEGSIDESLEILGRAVALSPNSSFLHHQIGLCHKHQLLQMFQAQNAANRVPAAQKRAKAAECIRHFRKAVEIKPSNLYARIDLAEAYGQNRRLAEAEEIFRELLKDESLSDLERQRCHTSYGTFLFYRKKDDIEAVAQLKSAYKLLAQGHNWEQAGRKLRKIAEKWISAGQRVREAYEILDFLSAEDRQERLPSEDVRTSGEFHPESDLF</sequence>
<dbReference type="GeneID" id="108939591"/>
<feature type="region of interest" description="Disordered" evidence="4">
    <location>
        <begin position="451"/>
        <end position="470"/>
    </location>
</feature>
<dbReference type="AlphaFoldDB" id="A0A8C9RP06"/>
<dbReference type="OrthoDB" id="10043504at2759"/>
<organism evidence="5 6">
    <name type="scientific">Scleropages formosus</name>
    <name type="common">Asian bonytongue</name>
    <name type="synonym">Osteoglossum formosum</name>
    <dbReference type="NCBI Taxonomy" id="113540"/>
    <lineage>
        <taxon>Eukaryota</taxon>
        <taxon>Metazoa</taxon>
        <taxon>Chordata</taxon>
        <taxon>Craniata</taxon>
        <taxon>Vertebrata</taxon>
        <taxon>Euteleostomi</taxon>
        <taxon>Actinopterygii</taxon>
        <taxon>Neopterygii</taxon>
        <taxon>Teleostei</taxon>
        <taxon>Osteoglossocephala</taxon>
        <taxon>Osteoglossomorpha</taxon>
        <taxon>Osteoglossiformes</taxon>
        <taxon>Osteoglossidae</taxon>
        <taxon>Scleropages</taxon>
    </lineage>
</organism>
<comment type="similarity">
    <text evidence="3">Belongs to the IFIT family.</text>
</comment>
<proteinExistence type="inferred from homology"/>
<dbReference type="GeneTree" id="ENSGT00950000182946"/>
<evidence type="ECO:0000256" key="3">
    <source>
        <dbReference type="ARBA" id="ARBA00038336"/>
    </source>
</evidence>
<evidence type="ECO:0000313" key="5">
    <source>
        <dbReference type="Ensembl" id="ENSSFOP00015018933.2"/>
    </source>
</evidence>
<gene>
    <name evidence="5" type="primary">ifit9</name>
</gene>
<dbReference type="GO" id="GO:0005829">
    <property type="term" value="C:cytosol"/>
    <property type="evidence" value="ECO:0007669"/>
    <property type="project" value="TreeGrafter"/>
</dbReference>
<keyword evidence="2" id="KW-0802">TPR repeat</keyword>
<keyword evidence="6" id="KW-1185">Reference proteome</keyword>
<reference evidence="5" key="3">
    <citation type="submission" date="2025-09" db="UniProtKB">
        <authorList>
            <consortium name="Ensembl"/>
        </authorList>
    </citation>
    <scope>IDENTIFICATION</scope>
</reference>
<dbReference type="FunFam" id="1.25.40.10:FF:000032">
    <property type="entry name" value="Interferon-induced protein with tetratricopeptide repeats 5"/>
    <property type="match status" value="1"/>
</dbReference>
<dbReference type="PANTHER" id="PTHR10271">
    <property type="entry name" value="INTERFERON-INDUCED PROTEIN WITH TETRATRICOPEPTIDE REPEATS"/>
    <property type="match status" value="1"/>
</dbReference>
<evidence type="ECO:0000256" key="4">
    <source>
        <dbReference type="SAM" id="MobiDB-lite"/>
    </source>
</evidence>
<dbReference type="RefSeq" id="XP_018616542.2">
    <property type="nucleotide sequence ID" value="XM_018761026.2"/>
</dbReference>
<dbReference type="GO" id="GO:0051607">
    <property type="term" value="P:defense response to virus"/>
    <property type="evidence" value="ECO:0007669"/>
    <property type="project" value="TreeGrafter"/>
</dbReference>
<evidence type="ECO:0000256" key="2">
    <source>
        <dbReference type="ARBA" id="ARBA00022803"/>
    </source>
</evidence>
<dbReference type="InterPro" id="IPR011990">
    <property type="entry name" value="TPR-like_helical_dom_sf"/>
</dbReference>
<evidence type="ECO:0000256" key="1">
    <source>
        <dbReference type="ARBA" id="ARBA00022737"/>
    </source>
</evidence>
<accession>A0A8C9RP06</accession>
<dbReference type="Ensembl" id="ENSSFOT00015019149.2">
    <property type="protein sequence ID" value="ENSSFOP00015018933.2"/>
    <property type="gene ID" value="ENSSFOG00015012183.2"/>
</dbReference>
<dbReference type="Gene3D" id="1.25.40.10">
    <property type="entry name" value="Tetratricopeptide repeat domain"/>
    <property type="match status" value="3"/>
</dbReference>
<reference evidence="5" key="2">
    <citation type="submission" date="2025-08" db="UniProtKB">
        <authorList>
            <consortium name="Ensembl"/>
        </authorList>
    </citation>
    <scope>IDENTIFICATION</scope>
</reference>
<reference evidence="5 6" key="1">
    <citation type="submission" date="2019-04" db="EMBL/GenBank/DDBJ databases">
        <authorList>
            <consortium name="Wellcome Sanger Institute Data Sharing"/>
        </authorList>
    </citation>
    <scope>NUCLEOTIDE SEQUENCE [LARGE SCALE GENOMIC DNA]</scope>
</reference>
<dbReference type="Proteomes" id="UP000694397">
    <property type="component" value="Chromosome 24"/>
</dbReference>
<evidence type="ECO:0000313" key="6">
    <source>
        <dbReference type="Proteomes" id="UP000694397"/>
    </source>
</evidence>